<dbReference type="GO" id="GO:0008965">
    <property type="term" value="F:phosphoenolpyruvate-protein phosphotransferase activity"/>
    <property type="evidence" value="ECO:0007669"/>
    <property type="project" value="UniProtKB-EC"/>
</dbReference>
<name>A0A5S5MDN1_9BACT</name>
<dbReference type="Pfam" id="PF05524">
    <property type="entry name" value="PEP-utilisers_N"/>
    <property type="match status" value="1"/>
</dbReference>
<evidence type="ECO:0000256" key="5">
    <source>
        <dbReference type="ARBA" id="ARBA00012232"/>
    </source>
</evidence>
<dbReference type="InterPro" id="IPR036618">
    <property type="entry name" value="PtsI_HPr-bd_sf"/>
</dbReference>
<evidence type="ECO:0000256" key="1">
    <source>
        <dbReference type="ARBA" id="ARBA00000683"/>
    </source>
</evidence>
<evidence type="ECO:0000313" key="15">
    <source>
        <dbReference type="EMBL" id="TYT73804.1"/>
    </source>
</evidence>
<accession>A0A5S5MDN1</accession>
<keyword evidence="6" id="KW-0813">Transport</keyword>
<evidence type="ECO:0000256" key="4">
    <source>
        <dbReference type="ARBA" id="ARBA00007837"/>
    </source>
</evidence>
<dbReference type="GO" id="GO:0005737">
    <property type="term" value="C:cytoplasm"/>
    <property type="evidence" value="ECO:0007669"/>
    <property type="project" value="UniProtKB-SubCell"/>
</dbReference>
<dbReference type="SUPFAM" id="SSF52009">
    <property type="entry name" value="Phosphohistidine domain"/>
    <property type="match status" value="1"/>
</dbReference>
<comment type="similarity">
    <text evidence="4">Belongs to the PEP-utilizing enzyme family.</text>
</comment>
<keyword evidence="10" id="KW-0598">Phosphotransferase system</keyword>
<keyword evidence="8" id="KW-0762">Sugar transport</keyword>
<evidence type="ECO:0000256" key="6">
    <source>
        <dbReference type="ARBA" id="ARBA00022448"/>
    </source>
</evidence>
<dbReference type="NCBIfam" id="TIGR01417">
    <property type="entry name" value="PTS_I_fam"/>
    <property type="match status" value="1"/>
</dbReference>
<reference evidence="15 16" key="1">
    <citation type="submission" date="2019-06" db="EMBL/GenBank/DDBJ databases">
        <title>Desulfobotulus mexicanus sp. nov., a novel sulfate-reducing bacterium isolated from the sediment of an alkaline crater lake in Mexico.</title>
        <authorList>
            <person name="Hirschler-Rea A."/>
        </authorList>
    </citation>
    <scope>NUCLEOTIDE SEQUENCE [LARGE SCALE GENOMIC DNA]</scope>
    <source>
        <strain evidence="15 16">PAR22N</strain>
    </source>
</reference>
<dbReference type="InterPro" id="IPR050499">
    <property type="entry name" value="PEP-utilizing_PTS_enzyme"/>
</dbReference>
<comment type="cofactor">
    <cofactor evidence="2">
        <name>Mg(2+)</name>
        <dbReference type="ChEBI" id="CHEBI:18420"/>
    </cofactor>
</comment>
<evidence type="ECO:0000256" key="9">
    <source>
        <dbReference type="ARBA" id="ARBA00022679"/>
    </source>
</evidence>
<comment type="subcellular location">
    <subcellularLocation>
        <location evidence="3">Cytoplasm</location>
    </subcellularLocation>
</comment>
<dbReference type="EC" id="2.7.3.9" evidence="5"/>
<evidence type="ECO:0000259" key="14">
    <source>
        <dbReference type="SMART" id="SM00065"/>
    </source>
</evidence>
<evidence type="ECO:0000256" key="10">
    <source>
        <dbReference type="ARBA" id="ARBA00022683"/>
    </source>
</evidence>
<dbReference type="InterPro" id="IPR036637">
    <property type="entry name" value="Phosphohistidine_dom_sf"/>
</dbReference>
<keyword evidence="13" id="KW-0460">Magnesium</keyword>
<evidence type="ECO:0000256" key="8">
    <source>
        <dbReference type="ARBA" id="ARBA00022597"/>
    </source>
</evidence>
<dbReference type="InterPro" id="IPR008279">
    <property type="entry name" value="PEP-util_enz_mobile_dom"/>
</dbReference>
<dbReference type="InterPro" id="IPR006318">
    <property type="entry name" value="PTS_EI-like"/>
</dbReference>
<dbReference type="InterPro" id="IPR015813">
    <property type="entry name" value="Pyrv/PenolPyrv_kinase-like_dom"/>
</dbReference>
<keyword evidence="15" id="KW-0670">Pyruvate</keyword>
<evidence type="ECO:0000256" key="12">
    <source>
        <dbReference type="ARBA" id="ARBA00022777"/>
    </source>
</evidence>
<dbReference type="EMBL" id="VDMB01000020">
    <property type="protein sequence ID" value="TYT73804.1"/>
    <property type="molecule type" value="Genomic_DNA"/>
</dbReference>
<dbReference type="Gene3D" id="3.30.450.40">
    <property type="match status" value="1"/>
</dbReference>
<dbReference type="GO" id="GO:0009401">
    <property type="term" value="P:phosphoenolpyruvate-dependent sugar phosphotransferase system"/>
    <property type="evidence" value="ECO:0007669"/>
    <property type="project" value="UniProtKB-KW"/>
</dbReference>
<dbReference type="Gene3D" id="1.10.274.10">
    <property type="entry name" value="PtsI, HPr-binding domain"/>
    <property type="match status" value="1"/>
</dbReference>
<dbReference type="GO" id="GO:0046872">
    <property type="term" value="F:metal ion binding"/>
    <property type="evidence" value="ECO:0007669"/>
    <property type="project" value="UniProtKB-KW"/>
</dbReference>
<gene>
    <name evidence="15" type="primary">ptsP</name>
    <name evidence="15" type="ORF">FIM25_13240</name>
</gene>
<dbReference type="InterPro" id="IPR000121">
    <property type="entry name" value="PEP_util_C"/>
</dbReference>
<dbReference type="PRINTS" id="PR01736">
    <property type="entry name" value="PHPHTRNFRASE"/>
</dbReference>
<dbReference type="GO" id="GO:0016301">
    <property type="term" value="F:kinase activity"/>
    <property type="evidence" value="ECO:0007669"/>
    <property type="project" value="UniProtKB-KW"/>
</dbReference>
<keyword evidence="7" id="KW-0963">Cytoplasm</keyword>
<dbReference type="Proteomes" id="UP000321899">
    <property type="component" value="Unassembled WGS sequence"/>
</dbReference>
<dbReference type="SMART" id="SM00065">
    <property type="entry name" value="GAF"/>
    <property type="match status" value="1"/>
</dbReference>
<keyword evidence="16" id="KW-1185">Reference proteome</keyword>
<dbReference type="OrthoDB" id="9765468at2"/>
<evidence type="ECO:0000256" key="7">
    <source>
        <dbReference type="ARBA" id="ARBA00022490"/>
    </source>
</evidence>
<feature type="domain" description="GAF" evidence="14">
    <location>
        <begin position="27"/>
        <end position="174"/>
    </location>
</feature>
<proteinExistence type="inferred from homology"/>
<keyword evidence="12" id="KW-0418">Kinase</keyword>
<dbReference type="Pfam" id="PF01590">
    <property type="entry name" value="GAF"/>
    <property type="match status" value="1"/>
</dbReference>
<organism evidence="15 16">
    <name type="scientific">Desulfobotulus mexicanus</name>
    <dbReference type="NCBI Taxonomy" id="2586642"/>
    <lineage>
        <taxon>Bacteria</taxon>
        <taxon>Pseudomonadati</taxon>
        <taxon>Thermodesulfobacteriota</taxon>
        <taxon>Desulfobacteria</taxon>
        <taxon>Desulfobacterales</taxon>
        <taxon>Desulfobacteraceae</taxon>
        <taxon>Desulfobotulus</taxon>
    </lineage>
</organism>
<dbReference type="SUPFAM" id="SSF51621">
    <property type="entry name" value="Phosphoenolpyruvate/pyruvate domain"/>
    <property type="match status" value="1"/>
</dbReference>
<keyword evidence="11" id="KW-0479">Metal-binding</keyword>
<evidence type="ECO:0000313" key="16">
    <source>
        <dbReference type="Proteomes" id="UP000321899"/>
    </source>
</evidence>
<evidence type="ECO:0000256" key="2">
    <source>
        <dbReference type="ARBA" id="ARBA00001946"/>
    </source>
</evidence>
<comment type="catalytic activity">
    <reaction evidence="1">
        <text>L-histidyl-[protein] + phosphoenolpyruvate = N(pros)-phospho-L-histidyl-[protein] + pyruvate</text>
        <dbReference type="Rhea" id="RHEA:23880"/>
        <dbReference type="Rhea" id="RHEA-COMP:9745"/>
        <dbReference type="Rhea" id="RHEA-COMP:9746"/>
        <dbReference type="ChEBI" id="CHEBI:15361"/>
        <dbReference type="ChEBI" id="CHEBI:29979"/>
        <dbReference type="ChEBI" id="CHEBI:58702"/>
        <dbReference type="ChEBI" id="CHEBI:64837"/>
        <dbReference type="EC" id="2.7.3.9"/>
    </reaction>
</comment>
<dbReference type="Pfam" id="PF02896">
    <property type="entry name" value="PEP-utilizers_C"/>
    <property type="match status" value="1"/>
</dbReference>
<dbReference type="Gene3D" id="3.20.20.60">
    <property type="entry name" value="Phosphoenolpyruvate-binding domains"/>
    <property type="match status" value="1"/>
</dbReference>
<evidence type="ECO:0000256" key="11">
    <source>
        <dbReference type="ARBA" id="ARBA00022723"/>
    </source>
</evidence>
<comment type="caution">
    <text evidence="15">The sequence shown here is derived from an EMBL/GenBank/DDBJ whole genome shotgun (WGS) entry which is preliminary data.</text>
</comment>
<dbReference type="InterPro" id="IPR040442">
    <property type="entry name" value="Pyrv_kinase-like_dom_sf"/>
</dbReference>
<evidence type="ECO:0000256" key="3">
    <source>
        <dbReference type="ARBA" id="ARBA00004496"/>
    </source>
</evidence>
<sequence>METPYNDHLNLLCDMGDLSGILRDSDDIHMFLDRTVGLVARHLKAQVSSIYLYDDSVKRLILRATLGLKPESVGLVSLGADEGLVGRVFSSLEPLCTADGRMHPDFLYFSETGEERFLSFLAVPIQRGAVCIGVLVVQHEEADRFGSMDVRALRATASQLGSALENARLLLSMDSPGKNSLFHTSSIGLSLIKGKVASPGYAMGAALVLGDNRCDILREDTEPEVAGGKTCFYQALEKTCAELTALQDRFAQRLPESASLIFTAHFMMLKDPSFRRRIEEKIDQGFSPMAAVRAAARHYIAIFSASSHAYIREKVSDIEDFSCRLLRNLKPGDKEGRGSPSRGGIAIAGELFPSDILKLVSEDVTGIVLVSGGLTSHVAILCRSLQIPLVIVEDSGLLQIPEGTPLLLDGSTGNFYIRPDETVQETFARSRTAWLAADAVSGVLDGETHTSDGVRIRLLANINLLSEMALALKIGAEGIGLYRSEFPFLIRSSFPSEAEQYQVYRRLFEDMPGKTVTVRTLDVGGEKVLSHVDSGTEVNPELGLRSIRFSLLHRDVFEAQIRAILRAAEGAFAPRIMFPMISGLDEFREARSIVYACMESLKEEGLGFHENPEIGMMVELPAALGIIEDFAKEADFFSIGTNDLVQYMLAVDRSNPKVAHYYQPWHPSVLRSLARIADAGRKAGIDVSVCGEMGHESAFIPFLLGIGIRTLSLDPQFMPAVQQQIQKIDLQKAESHAAELLGMASTKALSEALGLV</sequence>
<dbReference type="AlphaFoldDB" id="A0A5S5MDN1"/>
<keyword evidence="9 15" id="KW-0808">Transferase</keyword>
<dbReference type="SUPFAM" id="SSF47831">
    <property type="entry name" value="Enzyme I of the PEP:sugar phosphotransferase system HPr-binding (sub)domain"/>
    <property type="match status" value="1"/>
</dbReference>
<dbReference type="InterPro" id="IPR003018">
    <property type="entry name" value="GAF"/>
</dbReference>
<dbReference type="PANTHER" id="PTHR46244">
    <property type="entry name" value="PHOSPHOENOLPYRUVATE-PROTEIN PHOSPHOTRANSFERASE"/>
    <property type="match status" value="1"/>
</dbReference>
<dbReference type="PANTHER" id="PTHR46244:SF6">
    <property type="entry name" value="PHOSPHOENOLPYRUVATE-PROTEIN PHOSPHOTRANSFERASE"/>
    <property type="match status" value="1"/>
</dbReference>
<dbReference type="RefSeq" id="WP_139450167.1">
    <property type="nucleotide sequence ID" value="NZ_VDMB01000020.1"/>
</dbReference>
<evidence type="ECO:0000256" key="13">
    <source>
        <dbReference type="ARBA" id="ARBA00022842"/>
    </source>
</evidence>
<dbReference type="InterPro" id="IPR008731">
    <property type="entry name" value="PTS_EIN"/>
</dbReference>
<dbReference type="InterPro" id="IPR029016">
    <property type="entry name" value="GAF-like_dom_sf"/>
</dbReference>
<dbReference type="Gene3D" id="3.50.30.10">
    <property type="entry name" value="Phosphohistidine domain"/>
    <property type="match status" value="1"/>
</dbReference>
<dbReference type="SUPFAM" id="SSF55781">
    <property type="entry name" value="GAF domain-like"/>
    <property type="match status" value="1"/>
</dbReference>
<dbReference type="Pfam" id="PF00391">
    <property type="entry name" value="PEP-utilizers"/>
    <property type="match status" value="1"/>
</dbReference>
<protein>
    <recommendedName>
        <fullName evidence="5">phosphoenolpyruvate--protein phosphotransferase</fullName>
        <ecNumber evidence="5">2.7.3.9</ecNumber>
    </recommendedName>
</protein>